<gene>
    <name evidence="7" type="ORF">HLH28_09710</name>
</gene>
<protein>
    <submittedName>
        <fullName evidence="7">Protein-export chaperone SecB</fullName>
    </submittedName>
</protein>
<proteinExistence type="inferred from homology"/>
<dbReference type="PRINTS" id="PR01594">
    <property type="entry name" value="SECBCHAPRONE"/>
</dbReference>
<dbReference type="Pfam" id="PF02556">
    <property type="entry name" value="SecB"/>
    <property type="match status" value="1"/>
</dbReference>
<dbReference type="PANTHER" id="PTHR36918:SF1">
    <property type="entry name" value="PROTEIN-EXPORT PROTEIN SECB"/>
    <property type="match status" value="1"/>
</dbReference>
<keyword evidence="4" id="KW-0811">Translocation</keyword>
<dbReference type="InterPro" id="IPR003708">
    <property type="entry name" value="SecB"/>
</dbReference>
<keyword evidence="5" id="KW-0143">Chaperone</keyword>
<dbReference type="GO" id="GO:0015031">
    <property type="term" value="P:protein transport"/>
    <property type="evidence" value="ECO:0007669"/>
    <property type="project" value="UniProtKB-KW"/>
</dbReference>
<evidence type="ECO:0000313" key="8">
    <source>
        <dbReference type="Proteomes" id="UP000578030"/>
    </source>
</evidence>
<accession>A0A7W4PKV6</accession>
<comment type="caution">
    <text evidence="7">The sequence shown here is derived from an EMBL/GenBank/DDBJ whole genome shotgun (WGS) entry which is preliminary data.</text>
</comment>
<dbReference type="Proteomes" id="UP000578030">
    <property type="component" value="Unassembled WGS sequence"/>
</dbReference>
<dbReference type="PANTHER" id="PTHR36918">
    <property type="match status" value="1"/>
</dbReference>
<organism evidence="7 8">
    <name type="scientific">Gluconacetobacter tumulisoli</name>
    <dbReference type="NCBI Taxonomy" id="1286189"/>
    <lineage>
        <taxon>Bacteria</taxon>
        <taxon>Pseudomonadati</taxon>
        <taxon>Pseudomonadota</taxon>
        <taxon>Alphaproteobacteria</taxon>
        <taxon>Acetobacterales</taxon>
        <taxon>Acetobacteraceae</taxon>
        <taxon>Gluconacetobacter</taxon>
    </lineage>
</organism>
<keyword evidence="2" id="KW-0813">Transport</keyword>
<reference evidence="7 8" key="1">
    <citation type="submission" date="2020-04" db="EMBL/GenBank/DDBJ databases">
        <title>Description of novel Gluconacetobacter.</title>
        <authorList>
            <person name="Sombolestani A."/>
        </authorList>
    </citation>
    <scope>NUCLEOTIDE SEQUENCE [LARGE SCALE GENOMIC DNA]</scope>
    <source>
        <strain evidence="7 8">LMG 27802</strain>
    </source>
</reference>
<dbReference type="AlphaFoldDB" id="A0A7W4PKV6"/>
<sequence length="168" mass="17415">MTEGHAVDTISGAAAGPPASSPPPTPRALIVSQYVKSVAFAVPAAPGVHAAPKVLPVLTLDLDVDARQMDGSPTLFEVALTLRCRGNAAPAGQAPPAPVIFEADIAYASLVSLHDATPATLEALLLIEVPAMIFPAARNMLADLTREAGFAPVLMQPVDFSALYRARR</sequence>
<keyword evidence="8" id="KW-1185">Reference proteome</keyword>
<dbReference type="GO" id="GO:0051082">
    <property type="term" value="F:unfolded protein binding"/>
    <property type="evidence" value="ECO:0007669"/>
    <property type="project" value="InterPro"/>
</dbReference>
<dbReference type="EMBL" id="JABEQM010000007">
    <property type="protein sequence ID" value="MBB2201847.1"/>
    <property type="molecule type" value="Genomic_DNA"/>
</dbReference>
<comment type="similarity">
    <text evidence="1">Belongs to the SecB family.</text>
</comment>
<evidence type="ECO:0000256" key="1">
    <source>
        <dbReference type="ARBA" id="ARBA00009990"/>
    </source>
</evidence>
<evidence type="ECO:0000256" key="2">
    <source>
        <dbReference type="ARBA" id="ARBA00022448"/>
    </source>
</evidence>
<feature type="region of interest" description="Disordered" evidence="6">
    <location>
        <begin position="1"/>
        <end position="24"/>
    </location>
</feature>
<dbReference type="Gene3D" id="3.10.420.10">
    <property type="entry name" value="SecB-like"/>
    <property type="match status" value="1"/>
</dbReference>
<dbReference type="GO" id="GO:0051262">
    <property type="term" value="P:protein tetramerization"/>
    <property type="evidence" value="ECO:0007669"/>
    <property type="project" value="InterPro"/>
</dbReference>
<evidence type="ECO:0000313" key="7">
    <source>
        <dbReference type="EMBL" id="MBB2201847.1"/>
    </source>
</evidence>
<evidence type="ECO:0000256" key="6">
    <source>
        <dbReference type="SAM" id="MobiDB-lite"/>
    </source>
</evidence>
<evidence type="ECO:0000256" key="4">
    <source>
        <dbReference type="ARBA" id="ARBA00023010"/>
    </source>
</evidence>
<name>A0A7W4PKV6_9PROT</name>
<dbReference type="InterPro" id="IPR035958">
    <property type="entry name" value="SecB-like_sf"/>
</dbReference>
<keyword evidence="3" id="KW-0653">Protein transport</keyword>
<evidence type="ECO:0000256" key="5">
    <source>
        <dbReference type="ARBA" id="ARBA00023186"/>
    </source>
</evidence>
<dbReference type="SUPFAM" id="SSF54611">
    <property type="entry name" value="SecB-like"/>
    <property type="match status" value="1"/>
</dbReference>
<dbReference type="RefSeq" id="WP_182958279.1">
    <property type="nucleotide sequence ID" value="NZ_JABEQM010000007.1"/>
</dbReference>
<evidence type="ECO:0000256" key="3">
    <source>
        <dbReference type="ARBA" id="ARBA00022927"/>
    </source>
</evidence>